<evidence type="ECO:0000313" key="3">
    <source>
        <dbReference type="Proteomes" id="UP000438476"/>
    </source>
</evidence>
<feature type="transmembrane region" description="Helical" evidence="1">
    <location>
        <begin position="25"/>
        <end position="44"/>
    </location>
</feature>
<name>A0A6I4T0V3_9SPHN</name>
<feature type="transmembrane region" description="Helical" evidence="1">
    <location>
        <begin position="64"/>
        <end position="85"/>
    </location>
</feature>
<feature type="transmembrane region" description="Helical" evidence="1">
    <location>
        <begin position="201"/>
        <end position="222"/>
    </location>
</feature>
<keyword evidence="1" id="KW-0812">Transmembrane</keyword>
<organism evidence="2 3">
    <name type="scientific">Altericroceibacterium endophyticum</name>
    <dbReference type="NCBI Taxonomy" id="1808508"/>
    <lineage>
        <taxon>Bacteria</taxon>
        <taxon>Pseudomonadati</taxon>
        <taxon>Pseudomonadota</taxon>
        <taxon>Alphaproteobacteria</taxon>
        <taxon>Sphingomonadales</taxon>
        <taxon>Erythrobacteraceae</taxon>
        <taxon>Altericroceibacterium</taxon>
    </lineage>
</organism>
<dbReference type="OrthoDB" id="7427213at2"/>
<keyword evidence="1" id="KW-1133">Transmembrane helix</keyword>
<keyword evidence="3" id="KW-1185">Reference proteome</keyword>
<evidence type="ECO:0008006" key="4">
    <source>
        <dbReference type="Google" id="ProtNLM"/>
    </source>
</evidence>
<dbReference type="AlphaFoldDB" id="A0A6I4T0V3"/>
<reference evidence="2 3" key="1">
    <citation type="submission" date="2019-12" db="EMBL/GenBank/DDBJ databases">
        <title>Genomic-based taxomic classification of the family Erythrobacteraceae.</title>
        <authorList>
            <person name="Xu L."/>
        </authorList>
    </citation>
    <scope>NUCLEOTIDE SEQUENCE [LARGE SCALE GENOMIC DNA]</scope>
    <source>
        <strain evidence="2 3">LMG 29518</strain>
    </source>
</reference>
<protein>
    <recommendedName>
        <fullName evidence="4">Glycerophosphoryl diester phosphodiesterase membrane domain-containing protein</fullName>
    </recommendedName>
</protein>
<proteinExistence type="predicted"/>
<keyword evidence="1" id="KW-0472">Membrane</keyword>
<dbReference type="EMBL" id="WTYT01000001">
    <property type="protein sequence ID" value="MXO64764.1"/>
    <property type="molecule type" value="Genomic_DNA"/>
</dbReference>
<comment type="caution">
    <text evidence="2">The sequence shown here is derived from an EMBL/GenBank/DDBJ whole genome shotgun (WGS) entry which is preliminary data.</text>
</comment>
<dbReference type="Proteomes" id="UP000438476">
    <property type="component" value="Unassembled WGS sequence"/>
</dbReference>
<gene>
    <name evidence="2" type="ORF">GRI91_03240</name>
</gene>
<sequence>MTKKVSFGGILNETSSLVAQNLREVGFFILILGAYSALGVIAGFTESVAGSFNYGVSYTPGEPVMSMLFEIGNVALSLVATYLLIRHFVASRRIGGDGSNRFWQFCGLYFLSIIGIALGSLLLVIPGLFLLVRWTAAPGFVVTGKHSITESFSASWAATRGHGWAIFFSGLVLVFGLLAIFGVGSLIFWALNPWVGGIISAFFEVAISAISLGYAAAVYLMVSDDSAELQDVFG</sequence>
<evidence type="ECO:0000256" key="1">
    <source>
        <dbReference type="SAM" id="Phobius"/>
    </source>
</evidence>
<evidence type="ECO:0000313" key="2">
    <source>
        <dbReference type="EMBL" id="MXO64764.1"/>
    </source>
</evidence>
<feature type="transmembrane region" description="Helical" evidence="1">
    <location>
        <begin position="106"/>
        <end position="132"/>
    </location>
</feature>
<feature type="transmembrane region" description="Helical" evidence="1">
    <location>
        <begin position="164"/>
        <end position="189"/>
    </location>
</feature>
<accession>A0A6I4T0V3</accession>
<dbReference type="RefSeq" id="WP_160735157.1">
    <property type="nucleotide sequence ID" value="NZ_WTYT01000001.1"/>
</dbReference>